<evidence type="ECO:0000256" key="1">
    <source>
        <dbReference type="SAM" id="MobiDB-lite"/>
    </source>
</evidence>
<proteinExistence type="predicted"/>
<feature type="region of interest" description="Disordered" evidence="1">
    <location>
        <begin position="1"/>
        <end position="130"/>
    </location>
</feature>
<dbReference type="GO" id="GO:0005634">
    <property type="term" value="C:nucleus"/>
    <property type="evidence" value="ECO:0007669"/>
    <property type="project" value="TreeGrafter"/>
</dbReference>
<dbReference type="InterPro" id="IPR012479">
    <property type="entry name" value="SAP30BP"/>
</dbReference>
<dbReference type="PANTHER" id="PTHR13464">
    <property type="entry name" value="TRANSCRIPTIONAL REGULATOR PROTEIN HCNGP"/>
    <property type="match status" value="1"/>
</dbReference>
<organism evidence="2 3">
    <name type="scientific">Podospora fimiseda</name>
    <dbReference type="NCBI Taxonomy" id="252190"/>
    <lineage>
        <taxon>Eukaryota</taxon>
        <taxon>Fungi</taxon>
        <taxon>Dikarya</taxon>
        <taxon>Ascomycota</taxon>
        <taxon>Pezizomycotina</taxon>
        <taxon>Sordariomycetes</taxon>
        <taxon>Sordariomycetidae</taxon>
        <taxon>Sordariales</taxon>
        <taxon>Podosporaceae</taxon>
        <taxon>Podospora</taxon>
    </lineage>
</organism>
<dbReference type="PANTHER" id="PTHR13464:SF0">
    <property type="entry name" value="SAP30-BINDING PROTEIN"/>
    <property type="match status" value="1"/>
</dbReference>
<name>A0AAN7BZ89_9PEZI</name>
<evidence type="ECO:0000313" key="2">
    <source>
        <dbReference type="EMBL" id="KAK4232394.1"/>
    </source>
</evidence>
<comment type="caution">
    <text evidence="2">The sequence shown here is derived from an EMBL/GenBank/DDBJ whole genome shotgun (WGS) entry which is preliminary data.</text>
</comment>
<gene>
    <name evidence="2" type="ORF">QBC38DRAFT_464028</name>
</gene>
<sequence length="289" mass="31394">MGLVAYDSSDEDEDSQVPIEKPENPPVKPLASSSHNTIEKPLAQPHQPPVTQLEPVVEPSSSSSKGKQPDLTPAPGPSLHPTTTPTPIGPSLPPNQSSQNVVDMSFLERESQQEEENTIPSDPPKSPYTQTRTLLHDLSLPPPITLSIPHSPPGSPTQSQSALTAKFDTFLKLKRTNSIHFNQRLASNPGMRNPALTQKLLDFVGVETGEWSTPAEFQTTLNRNLWDPDGFPHWARCGDLRVQQERLSTLAMRRKGARVEFVSGGASGSGSSSRSTASGSMTGKRKARW</sequence>
<dbReference type="Proteomes" id="UP001301958">
    <property type="component" value="Unassembled WGS sequence"/>
</dbReference>
<dbReference type="GO" id="GO:0006355">
    <property type="term" value="P:regulation of DNA-templated transcription"/>
    <property type="evidence" value="ECO:0007669"/>
    <property type="project" value="InterPro"/>
</dbReference>
<evidence type="ECO:0008006" key="4">
    <source>
        <dbReference type="Google" id="ProtNLM"/>
    </source>
</evidence>
<reference evidence="2" key="2">
    <citation type="submission" date="2023-05" db="EMBL/GenBank/DDBJ databases">
        <authorList>
            <consortium name="Lawrence Berkeley National Laboratory"/>
            <person name="Steindorff A."/>
            <person name="Hensen N."/>
            <person name="Bonometti L."/>
            <person name="Westerberg I."/>
            <person name="Brannstrom I.O."/>
            <person name="Guillou S."/>
            <person name="Cros-Aarteil S."/>
            <person name="Calhoun S."/>
            <person name="Haridas S."/>
            <person name="Kuo A."/>
            <person name="Mondo S."/>
            <person name="Pangilinan J."/>
            <person name="Riley R."/>
            <person name="Labutti K."/>
            <person name="Andreopoulos B."/>
            <person name="Lipzen A."/>
            <person name="Chen C."/>
            <person name="Yanf M."/>
            <person name="Daum C."/>
            <person name="Ng V."/>
            <person name="Clum A."/>
            <person name="Ohm R."/>
            <person name="Martin F."/>
            <person name="Silar P."/>
            <person name="Natvig D."/>
            <person name="Lalanne C."/>
            <person name="Gautier V."/>
            <person name="Ament-Velasquez S.L."/>
            <person name="Kruys A."/>
            <person name="Hutchinson M.I."/>
            <person name="Powell A.J."/>
            <person name="Barry K."/>
            <person name="Miller A.N."/>
            <person name="Grigoriev I.V."/>
            <person name="Debuchy R."/>
            <person name="Gladieux P."/>
            <person name="Thoren M.H."/>
            <person name="Johannesson H."/>
        </authorList>
    </citation>
    <scope>NUCLEOTIDE SEQUENCE</scope>
    <source>
        <strain evidence="2">CBS 990.96</strain>
    </source>
</reference>
<feature type="compositionally biased region" description="Low complexity" evidence="1">
    <location>
        <begin position="269"/>
        <end position="282"/>
    </location>
</feature>
<feature type="compositionally biased region" description="Low complexity" evidence="1">
    <location>
        <begin position="54"/>
        <end position="64"/>
    </location>
</feature>
<keyword evidence="3" id="KW-1185">Reference proteome</keyword>
<accession>A0AAN7BZ89</accession>
<dbReference type="EMBL" id="MU865288">
    <property type="protein sequence ID" value="KAK4232394.1"/>
    <property type="molecule type" value="Genomic_DNA"/>
</dbReference>
<reference evidence="2" key="1">
    <citation type="journal article" date="2023" name="Mol. Phylogenet. Evol.">
        <title>Genome-scale phylogeny and comparative genomics of the fungal order Sordariales.</title>
        <authorList>
            <person name="Hensen N."/>
            <person name="Bonometti L."/>
            <person name="Westerberg I."/>
            <person name="Brannstrom I.O."/>
            <person name="Guillou S."/>
            <person name="Cros-Aarteil S."/>
            <person name="Calhoun S."/>
            <person name="Haridas S."/>
            <person name="Kuo A."/>
            <person name="Mondo S."/>
            <person name="Pangilinan J."/>
            <person name="Riley R."/>
            <person name="LaButti K."/>
            <person name="Andreopoulos B."/>
            <person name="Lipzen A."/>
            <person name="Chen C."/>
            <person name="Yan M."/>
            <person name="Daum C."/>
            <person name="Ng V."/>
            <person name="Clum A."/>
            <person name="Steindorff A."/>
            <person name="Ohm R.A."/>
            <person name="Martin F."/>
            <person name="Silar P."/>
            <person name="Natvig D.O."/>
            <person name="Lalanne C."/>
            <person name="Gautier V."/>
            <person name="Ament-Velasquez S.L."/>
            <person name="Kruys A."/>
            <person name="Hutchinson M.I."/>
            <person name="Powell A.J."/>
            <person name="Barry K."/>
            <person name="Miller A.N."/>
            <person name="Grigoriev I.V."/>
            <person name="Debuchy R."/>
            <person name="Gladieux P."/>
            <person name="Hiltunen Thoren M."/>
            <person name="Johannesson H."/>
        </authorList>
    </citation>
    <scope>NUCLEOTIDE SEQUENCE</scope>
    <source>
        <strain evidence="2">CBS 990.96</strain>
    </source>
</reference>
<protein>
    <recommendedName>
        <fullName evidence="4">HCNGP-like protein</fullName>
    </recommendedName>
</protein>
<evidence type="ECO:0000313" key="3">
    <source>
        <dbReference type="Proteomes" id="UP001301958"/>
    </source>
</evidence>
<dbReference type="Pfam" id="PF07818">
    <property type="entry name" value="HCNGP"/>
    <property type="match status" value="1"/>
</dbReference>
<feature type="region of interest" description="Disordered" evidence="1">
    <location>
        <begin position="261"/>
        <end position="289"/>
    </location>
</feature>
<dbReference type="AlphaFoldDB" id="A0AAN7BZ89"/>